<dbReference type="InterPro" id="IPR006671">
    <property type="entry name" value="Cyclin_N"/>
</dbReference>
<sequence>MHENALLNLIRRRVSKDMISYIAIQAAHVIECEAAEGINTPPTTPNNSLASKLADDAGRVESPGLPSLENFIRGLVEKSNVQVSTLLCTLVYLDRLKTRLPRVAKGLNCTRHRVFLATLIVAAKYLNDSSPKNKHWTRYGVLFSLPEVNLMEKQLLYLLDYDLRIEESELMVHFRPFLIPDRQEVRGARLMFVKGTESGREEAKYRRASERRVMMRNAQHWNGIQTAAPARCDLHHTQAPLSPVSPASVGPQSSCNCSEASPSAPAAASASMMRQQSTDSATSASSASTLGDMTDDNGSSPSSLGDEDDEDDFDQENDAYGEDVTMASAPHHRDATKDSMEAQVHGHRGRQGWPTDSTNRVAVKGSENLRNGPAVSRSSNRLGQESSESTTMKTMRSSSSLLSRLLGA</sequence>
<evidence type="ECO:0000313" key="3">
    <source>
        <dbReference type="EMBL" id="KAE8256525.1"/>
    </source>
</evidence>
<feature type="compositionally biased region" description="Acidic residues" evidence="1">
    <location>
        <begin position="305"/>
        <end position="321"/>
    </location>
</feature>
<feature type="compositionally biased region" description="Basic and acidic residues" evidence="1">
    <location>
        <begin position="331"/>
        <end position="340"/>
    </location>
</feature>
<organism evidence="3 4">
    <name type="scientific">Tilletia caries</name>
    <name type="common">wheat bunt fungus</name>
    <dbReference type="NCBI Taxonomy" id="13290"/>
    <lineage>
        <taxon>Eukaryota</taxon>
        <taxon>Fungi</taxon>
        <taxon>Dikarya</taxon>
        <taxon>Basidiomycota</taxon>
        <taxon>Ustilaginomycotina</taxon>
        <taxon>Exobasidiomycetes</taxon>
        <taxon>Tilletiales</taxon>
        <taxon>Tilletiaceae</taxon>
        <taxon>Tilletia</taxon>
    </lineage>
</organism>
<dbReference type="GO" id="GO:0016538">
    <property type="term" value="F:cyclin-dependent protein serine/threonine kinase regulator activity"/>
    <property type="evidence" value="ECO:0007669"/>
    <property type="project" value="TreeGrafter"/>
</dbReference>
<reference evidence="3" key="1">
    <citation type="submission" date="2016-04" db="EMBL/GenBank/DDBJ databases">
        <authorList>
            <person name="Nguyen H.D."/>
            <person name="Kesanakurti P."/>
            <person name="Cullis J."/>
            <person name="Levesque C.A."/>
            <person name="Hambleton S."/>
        </authorList>
    </citation>
    <scope>NUCLEOTIDE SEQUENCE</scope>
    <source>
        <strain evidence="3">DAOMC 238032</strain>
    </source>
</reference>
<gene>
    <name evidence="3" type="ORF">A4X03_0g5319</name>
</gene>
<dbReference type="GO" id="GO:0000307">
    <property type="term" value="C:cyclin-dependent protein kinase holoenzyme complex"/>
    <property type="evidence" value="ECO:0007669"/>
    <property type="project" value="TreeGrafter"/>
</dbReference>
<dbReference type="InterPro" id="IPR013922">
    <property type="entry name" value="Cyclin_PHO80-like"/>
</dbReference>
<dbReference type="PANTHER" id="PTHR15615">
    <property type="match status" value="1"/>
</dbReference>
<dbReference type="CDD" id="cd20557">
    <property type="entry name" value="CYCLIN_ScPCL1-like"/>
    <property type="match status" value="1"/>
</dbReference>
<dbReference type="SUPFAM" id="SSF47954">
    <property type="entry name" value="Cyclin-like"/>
    <property type="match status" value="1"/>
</dbReference>
<feature type="region of interest" description="Disordered" evidence="1">
    <location>
        <begin position="237"/>
        <end position="408"/>
    </location>
</feature>
<evidence type="ECO:0000259" key="2">
    <source>
        <dbReference type="Pfam" id="PF00134"/>
    </source>
</evidence>
<name>A0A8T8T6Q9_9BASI</name>
<evidence type="ECO:0000256" key="1">
    <source>
        <dbReference type="SAM" id="MobiDB-lite"/>
    </source>
</evidence>
<dbReference type="EMBL" id="LWDD02000831">
    <property type="protein sequence ID" value="KAE8256525.1"/>
    <property type="molecule type" value="Genomic_DNA"/>
</dbReference>
<dbReference type="InterPro" id="IPR036915">
    <property type="entry name" value="Cyclin-like_sf"/>
</dbReference>
<dbReference type="GO" id="GO:0019901">
    <property type="term" value="F:protein kinase binding"/>
    <property type="evidence" value="ECO:0007669"/>
    <property type="project" value="InterPro"/>
</dbReference>
<dbReference type="Pfam" id="PF00134">
    <property type="entry name" value="Cyclin_N"/>
    <property type="match status" value="1"/>
</dbReference>
<protein>
    <recommendedName>
        <fullName evidence="2">Cyclin N-terminal domain-containing protein</fullName>
    </recommendedName>
</protein>
<dbReference type="AlphaFoldDB" id="A0A8T8T6Q9"/>
<dbReference type="PANTHER" id="PTHR15615:SF10">
    <property type="entry name" value="PHO85 CYCLIN-2-RELATED"/>
    <property type="match status" value="1"/>
</dbReference>
<feature type="domain" description="Cyclin N-terminal" evidence="2">
    <location>
        <begin position="68"/>
        <end position="164"/>
    </location>
</feature>
<reference evidence="3" key="2">
    <citation type="journal article" date="2019" name="IMA Fungus">
        <title>Genome sequencing and comparison of five Tilletia species to identify candidate genes for the detection of regulated species infecting wheat.</title>
        <authorList>
            <person name="Nguyen H.D.T."/>
            <person name="Sultana T."/>
            <person name="Kesanakurti P."/>
            <person name="Hambleton S."/>
        </authorList>
    </citation>
    <scope>NUCLEOTIDE SEQUENCE</scope>
    <source>
        <strain evidence="3">DAOMC 238032</strain>
    </source>
</reference>
<proteinExistence type="predicted"/>
<dbReference type="GO" id="GO:0005634">
    <property type="term" value="C:nucleus"/>
    <property type="evidence" value="ECO:0007669"/>
    <property type="project" value="TreeGrafter"/>
</dbReference>
<dbReference type="Proteomes" id="UP000077671">
    <property type="component" value="Unassembled WGS sequence"/>
</dbReference>
<evidence type="ECO:0000313" key="4">
    <source>
        <dbReference type="Proteomes" id="UP000077671"/>
    </source>
</evidence>
<accession>A0A8T8T6Q9</accession>
<feature type="compositionally biased region" description="Low complexity" evidence="1">
    <location>
        <begin position="253"/>
        <end position="289"/>
    </location>
</feature>
<dbReference type="Gene3D" id="1.10.472.10">
    <property type="entry name" value="Cyclin-like"/>
    <property type="match status" value="1"/>
</dbReference>
<comment type="caution">
    <text evidence="3">The sequence shown here is derived from an EMBL/GenBank/DDBJ whole genome shotgun (WGS) entry which is preliminary data.</text>
</comment>
<feature type="compositionally biased region" description="Low complexity" evidence="1">
    <location>
        <begin position="385"/>
        <end position="408"/>
    </location>
</feature>